<dbReference type="InterPro" id="IPR036291">
    <property type="entry name" value="NAD(P)-bd_dom_sf"/>
</dbReference>
<evidence type="ECO:0000313" key="4">
    <source>
        <dbReference type="EMBL" id="KAH7014491.1"/>
    </source>
</evidence>
<comment type="caution">
    <text evidence="4">The sequence shown here is derived from an EMBL/GenBank/DDBJ whole genome shotgun (WGS) entry which is preliminary data.</text>
</comment>
<dbReference type="Gene3D" id="3.90.180.10">
    <property type="entry name" value="Medium-chain alcohol dehydrogenases, catalytic domain"/>
    <property type="match status" value="1"/>
</dbReference>
<dbReference type="Gene3D" id="3.40.50.720">
    <property type="entry name" value="NAD(P)-binding Rossmann-like Domain"/>
    <property type="match status" value="1"/>
</dbReference>
<dbReference type="SMART" id="SM00829">
    <property type="entry name" value="PKS_ER"/>
    <property type="match status" value="1"/>
</dbReference>
<proteinExistence type="inferred from homology"/>
<dbReference type="GeneID" id="70185364"/>
<dbReference type="PANTHER" id="PTHR45348">
    <property type="entry name" value="HYPOTHETICAL OXIDOREDUCTASE (EUROFUNG)"/>
    <property type="match status" value="1"/>
</dbReference>
<dbReference type="OrthoDB" id="9992527at2759"/>
<dbReference type="InterPro" id="IPR011032">
    <property type="entry name" value="GroES-like_sf"/>
</dbReference>
<dbReference type="InterPro" id="IPR020843">
    <property type="entry name" value="ER"/>
</dbReference>
<dbReference type="EMBL" id="JAGTJQ010000013">
    <property type="protein sequence ID" value="KAH7014491.1"/>
    <property type="molecule type" value="Genomic_DNA"/>
</dbReference>
<dbReference type="SUPFAM" id="SSF50129">
    <property type="entry name" value="GroES-like"/>
    <property type="match status" value="1"/>
</dbReference>
<organism evidence="4 5">
    <name type="scientific">Microdochium trichocladiopsis</name>
    <dbReference type="NCBI Taxonomy" id="1682393"/>
    <lineage>
        <taxon>Eukaryota</taxon>
        <taxon>Fungi</taxon>
        <taxon>Dikarya</taxon>
        <taxon>Ascomycota</taxon>
        <taxon>Pezizomycotina</taxon>
        <taxon>Sordariomycetes</taxon>
        <taxon>Xylariomycetidae</taxon>
        <taxon>Xylariales</taxon>
        <taxon>Microdochiaceae</taxon>
        <taxon>Microdochium</taxon>
    </lineage>
</organism>
<dbReference type="CDD" id="cd08249">
    <property type="entry name" value="enoyl_reductase_like"/>
    <property type="match status" value="1"/>
</dbReference>
<gene>
    <name evidence="4" type="ORF">B0I36DRAFT_338790</name>
</gene>
<dbReference type="InterPro" id="IPR013154">
    <property type="entry name" value="ADH-like_N"/>
</dbReference>
<name>A0A9P9BJC2_9PEZI</name>
<evidence type="ECO:0000256" key="2">
    <source>
        <dbReference type="ARBA" id="ARBA00023002"/>
    </source>
</evidence>
<comment type="similarity">
    <text evidence="1">Belongs to the zinc-containing alcohol dehydrogenase family.</text>
</comment>
<evidence type="ECO:0000313" key="5">
    <source>
        <dbReference type="Proteomes" id="UP000756346"/>
    </source>
</evidence>
<protein>
    <submittedName>
        <fullName evidence="4">Zinc-binding dehydrogenase</fullName>
    </submittedName>
</protein>
<dbReference type="InterPro" id="IPR047122">
    <property type="entry name" value="Trans-enoyl_RdTase-like"/>
</dbReference>
<feature type="domain" description="Enoyl reductase (ER)" evidence="3">
    <location>
        <begin position="10"/>
        <end position="355"/>
    </location>
</feature>
<evidence type="ECO:0000256" key="1">
    <source>
        <dbReference type="ARBA" id="ARBA00008072"/>
    </source>
</evidence>
<dbReference type="Pfam" id="PF00107">
    <property type="entry name" value="ADH_zinc_N"/>
    <property type="match status" value="1"/>
</dbReference>
<evidence type="ECO:0000259" key="3">
    <source>
        <dbReference type="SMART" id="SM00829"/>
    </source>
</evidence>
<dbReference type="RefSeq" id="XP_046005458.1">
    <property type="nucleotide sequence ID" value="XM_046155818.1"/>
</dbReference>
<dbReference type="Pfam" id="PF08240">
    <property type="entry name" value="ADH_N"/>
    <property type="match status" value="1"/>
</dbReference>
<keyword evidence="2" id="KW-0560">Oxidoreductase</keyword>
<dbReference type="InterPro" id="IPR013149">
    <property type="entry name" value="ADH-like_C"/>
</dbReference>
<dbReference type="SUPFAM" id="SSF51735">
    <property type="entry name" value="NAD(P)-binding Rossmann-fold domains"/>
    <property type="match status" value="1"/>
</dbReference>
<accession>A0A9P9BJC2</accession>
<dbReference type="Proteomes" id="UP000756346">
    <property type="component" value="Unassembled WGS sequence"/>
</dbReference>
<keyword evidence="5" id="KW-1185">Reference proteome</keyword>
<sequence length="358" mass="38096">MSMKALVTTGEKTAVVKTDVPIPKPRPGEILVKVHYAAQNPTDWKGMVGAKAGKVLGCDFAGTVADANGTSMWPVGQRVAGWVHGNTVDPPRGAFAEYLTTEPSLVFPVPDNVSLEAASTVSLAVATAVQALFQRLQLPQPGSSSSSSSDNKNKIPVLIYGGTSSVGLYAVQLARMAGLYVIATGSAKNHSLLKSLGADETVDYNDSNWVETVRSLTNDNLQHALDTISEGGTIEKVASAMSTTKGGHVVCLLPVKSAKANLEGTDVGRRVKIESTIAYSVFEKPLEGYGSFDNQGGVTTEDRRFWEGQLKHLPEWLGSGKLKTNKVTILGGLEAIPEGFRMHSEGKVRVEKLVYKIA</sequence>
<dbReference type="AlphaFoldDB" id="A0A9P9BJC2"/>
<dbReference type="PANTHER" id="PTHR45348:SF2">
    <property type="entry name" value="ZINC-TYPE ALCOHOL DEHYDROGENASE-LIKE PROTEIN C2E1P3.01"/>
    <property type="match status" value="1"/>
</dbReference>
<reference evidence="4" key="1">
    <citation type="journal article" date="2021" name="Nat. Commun.">
        <title>Genetic determinants of endophytism in the Arabidopsis root mycobiome.</title>
        <authorList>
            <person name="Mesny F."/>
            <person name="Miyauchi S."/>
            <person name="Thiergart T."/>
            <person name="Pickel B."/>
            <person name="Atanasova L."/>
            <person name="Karlsson M."/>
            <person name="Huettel B."/>
            <person name="Barry K.W."/>
            <person name="Haridas S."/>
            <person name="Chen C."/>
            <person name="Bauer D."/>
            <person name="Andreopoulos W."/>
            <person name="Pangilinan J."/>
            <person name="LaButti K."/>
            <person name="Riley R."/>
            <person name="Lipzen A."/>
            <person name="Clum A."/>
            <person name="Drula E."/>
            <person name="Henrissat B."/>
            <person name="Kohler A."/>
            <person name="Grigoriev I.V."/>
            <person name="Martin F.M."/>
            <person name="Hacquard S."/>
        </authorList>
    </citation>
    <scope>NUCLEOTIDE SEQUENCE</scope>
    <source>
        <strain evidence="4">MPI-CAGE-CH-0230</strain>
    </source>
</reference>
<dbReference type="GO" id="GO:0016651">
    <property type="term" value="F:oxidoreductase activity, acting on NAD(P)H"/>
    <property type="evidence" value="ECO:0007669"/>
    <property type="project" value="InterPro"/>
</dbReference>